<keyword evidence="5 7" id="KW-0472">Membrane</keyword>
<dbReference type="FunFam" id="1.20.1250.20:FF:000068">
    <property type="entry name" value="MFS general substrate transporter"/>
    <property type="match status" value="1"/>
</dbReference>
<evidence type="ECO:0000256" key="4">
    <source>
        <dbReference type="ARBA" id="ARBA00022989"/>
    </source>
</evidence>
<evidence type="ECO:0000256" key="6">
    <source>
        <dbReference type="SAM" id="MobiDB-lite"/>
    </source>
</evidence>
<feature type="transmembrane region" description="Helical" evidence="7">
    <location>
        <begin position="440"/>
        <end position="463"/>
    </location>
</feature>
<dbReference type="EMBL" id="KV722430">
    <property type="protein sequence ID" value="OCH89295.1"/>
    <property type="molecule type" value="Genomic_DNA"/>
</dbReference>
<dbReference type="AlphaFoldDB" id="A0A8E2B170"/>
<evidence type="ECO:0000259" key="8">
    <source>
        <dbReference type="PROSITE" id="PS50850"/>
    </source>
</evidence>
<dbReference type="PANTHER" id="PTHR43791:SF46">
    <property type="entry name" value="MAJOR FACILITATOR SUPERFAMILY (MFS) PROFILE DOMAIN-CONTAINING PROTEIN-RELATED"/>
    <property type="match status" value="1"/>
</dbReference>
<feature type="transmembrane region" description="Helical" evidence="7">
    <location>
        <begin position="153"/>
        <end position="171"/>
    </location>
</feature>
<evidence type="ECO:0000256" key="7">
    <source>
        <dbReference type="SAM" id="Phobius"/>
    </source>
</evidence>
<dbReference type="GO" id="GO:0022857">
    <property type="term" value="F:transmembrane transporter activity"/>
    <property type="evidence" value="ECO:0007669"/>
    <property type="project" value="InterPro"/>
</dbReference>
<feature type="domain" description="Major facilitator superfamily (MFS) profile" evidence="8">
    <location>
        <begin position="57"/>
        <end position="469"/>
    </location>
</feature>
<feature type="transmembrane region" description="Helical" evidence="7">
    <location>
        <begin position="183"/>
        <end position="204"/>
    </location>
</feature>
<sequence length="500" mass="55813">MGLEDRHSARSASLKGDVTDGSESGKDVVGSGILDDYRARLPQIDEAKLMRKVDFRVVPVLTILYLLAFLDRVNISNAALFGLDTDLKLVGNQFNTALVVFFVPYVLFEIPSNVLVKKFKPHVWLSLCMFLFGLVSVLQGLTQNLSGLVATRFFLGLVEAGIFPACFYLMSMWYKRSESQKRFSFFFSSTTLAGGFGGLLASAIGKMDGLRGFRGWRWVFILEGVLTCVVSVILYFTIPDFPEDATWLSEDEKDFVKARLYEDVGDSKRREPLTMKIAMETFKDYKIIAAGFMYFGLIVPAYGYAYFTPTIIQHLGHGSIQSQLLSVPQWAVAFVVAMVSAAASDYLKHRFLFAVVLSLISLVGFIILRVVHDNTSLEYGALFLASMGMYSAMPIVICWFNTNLAGHHRRAVGTAWQIGFGNIGGIIATFSFLAKDAPKYIPGYDICIAFLCVSIVADVVYYLGVSSENRKRAARMEDDTLTLDEKKRMGDLNPDYRYLL</sequence>
<feature type="transmembrane region" description="Helical" evidence="7">
    <location>
        <begin position="122"/>
        <end position="141"/>
    </location>
</feature>
<dbReference type="PROSITE" id="PS50850">
    <property type="entry name" value="MFS"/>
    <property type="match status" value="1"/>
</dbReference>
<dbReference type="GO" id="GO:0005886">
    <property type="term" value="C:plasma membrane"/>
    <property type="evidence" value="ECO:0007669"/>
    <property type="project" value="TreeGrafter"/>
</dbReference>
<dbReference type="SUPFAM" id="SSF103473">
    <property type="entry name" value="MFS general substrate transporter"/>
    <property type="match status" value="1"/>
</dbReference>
<evidence type="ECO:0000256" key="1">
    <source>
        <dbReference type="ARBA" id="ARBA00004141"/>
    </source>
</evidence>
<feature type="region of interest" description="Disordered" evidence="6">
    <location>
        <begin position="1"/>
        <end position="27"/>
    </location>
</feature>
<protein>
    <submittedName>
        <fullName evidence="9">MFS general substrate transporter</fullName>
    </submittedName>
</protein>
<feature type="transmembrane region" description="Helical" evidence="7">
    <location>
        <begin position="216"/>
        <end position="238"/>
    </location>
</feature>
<reference evidence="9 10" key="1">
    <citation type="submission" date="2016-07" db="EMBL/GenBank/DDBJ databases">
        <title>Draft genome of the white-rot fungus Obba rivulosa 3A-2.</title>
        <authorList>
            <consortium name="DOE Joint Genome Institute"/>
            <person name="Miettinen O."/>
            <person name="Riley R."/>
            <person name="Acob R."/>
            <person name="Barry K."/>
            <person name="Cullen D."/>
            <person name="De Vries R."/>
            <person name="Hainaut M."/>
            <person name="Hatakka A."/>
            <person name="Henrissat B."/>
            <person name="Hilden K."/>
            <person name="Kuo R."/>
            <person name="Labutti K."/>
            <person name="Lipzen A."/>
            <person name="Makela M.R."/>
            <person name="Sandor L."/>
            <person name="Spatafora J.W."/>
            <person name="Grigoriev I.V."/>
            <person name="Hibbett D.S."/>
        </authorList>
    </citation>
    <scope>NUCLEOTIDE SEQUENCE [LARGE SCALE GENOMIC DNA]</scope>
    <source>
        <strain evidence="9 10">3A-2</strain>
    </source>
</reference>
<dbReference type="InterPro" id="IPR011701">
    <property type="entry name" value="MFS"/>
</dbReference>
<dbReference type="Pfam" id="PF07690">
    <property type="entry name" value="MFS_1"/>
    <property type="match status" value="1"/>
</dbReference>
<organism evidence="9 10">
    <name type="scientific">Obba rivulosa</name>
    <dbReference type="NCBI Taxonomy" id="1052685"/>
    <lineage>
        <taxon>Eukaryota</taxon>
        <taxon>Fungi</taxon>
        <taxon>Dikarya</taxon>
        <taxon>Basidiomycota</taxon>
        <taxon>Agaricomycotina</taxon>
        <taxon>Agaricomycetes</taxon>
        <taxon>Polyporales</taxon>
        <taxon>Gelatoporiaceae</taxon>
        <taxon>Obba</taxon>
    </lineage>
</organism>
<keyword evidence="4 7" id="KW-1133">Transmembrane helix</keyword>
<feature type="transmembrane region" description="Helical" evidence="7">
    <location>
        <begin position="90"/>
        <end position="110"/>
    </location>
</feature>
<gene>
    <name evidence="9" type="ORF">OBBRIDRAFT_794416</name>
</gene>
<evidence type="ECO:0000313" key="10">
    <source>
        <dbReference type="Proteomes" id="UP000250043"/>
    </source>
</evidence>
<keyword evidence="10" id="KW-1185">Reference proteome</keyword>
<accession>A0A8E2B170</accession>
<evidence type="ECO:0000256" key="2">
    <source>
        <dbReference type="ARBA" id="ARBA00022448"/>
    </source>
</evidence>
<dbReference type="Proteomes" id="UP000250043">
    <property type="component" value="Unassembled WGS sequence"/>
</dbReference>
<dbReference type="InterPro" id="IPR020846">
    <property type="entry name" value="MFS_dom"/>
</dbReference>
<keyword evidence="2" id="KW-0813">Transport</keyword>
<dbReference type="OrthoDB" id="2985014at2759"/>
<feature type="transmembrane region" description="Helical" evidence="7">
    <location>
        <begin position="377"/>
        <end position="400"/>
    </location>
</feature>
<feature type="transmembrane region" description="Helical" evidence="7">
    <location>
        <begin position="327"/>
        <end position="344"/>
    </location>
</feature>
<dbReference type="InterPro" id="IPR036259">
    <property type="entry name" value="MFS_trans_sf"/>
</dbReference>
<dbReference type="FunFam" id="1.20.1250.20:FF:000034">
    <property type="entry name" value="MFS general substrate transporter"/>
    <property type="match status" value="1"/>
</dbReference>
<feature type="transmembrane region" description="Helical" evidence="7">
    <location>
        <begin position="412"/>
        <end position="434"/>
    </location>
</feature>
<feature type="transmembrane region" description="Helical" evidence="7">
    <location>
        <begin position="285"/>
        <end position="307"/>
    </location>
</feature>
<feature type="transmembrane region" description="Helical" evidence="7">
    <location>
        <begin position="53"/>
        <end position="70"/>
    </location>
</feature>
<comment type="subcellular location">
    <subcellularLocation>
        <location evidence="1">Membrane</location>
        <topology evidence="1">Multi-pass membrane protein</topology>
    </subcellularLocation>
</comment>
<name>A0A8E2B170_9APHY</name>
<evidence type="ECO:0000313" key="9">
    <source>
        <dbReference type="EMBL" id="OCH89295.1"/>
    </source>
</evidence>
<dbReference type="Gene3D" id="1.20.1250.20">
    <property type="entry name" value="MFS general substrate transporter like domains"/>
    <property type="match status" value="2"/>
</dbReference>
<feature type="transmembrane region" description="Helical" evidence="7">
    <location>
        <begin position="351"/>
        <end position="371"/>
    </location>
</feature>
<dbReference type="PANTHER" id="PTHR43791">
    <property type="entry name" value="PERMEASE-RELATED"/>
    <property type="match status" value="1"/>
</dbReference>
<keyword evidence="3 7" id="KW-0812">Transmembrane</keyword>
<evidence type="ECO:0000256" key="3">
    <source>
        <dbReference type="ARBA" id="ARBA00022692"/>
    </source>
</evidence>
<proteinExistence type="predicted"/>
<evidence type="ECO:0000256" key="5">
    <source>
        <dbReference type="ARBA" id="ARBA00023136"/>
    </source>
</evidence>